<dbReference type="PROSITE" id="PS01030">
    <property type="entry name" value="RNA_POL_M_15KD"/>
    <property type="match status" value="1"/>
</dbReference>
<name>A0A550CQI4_9AGAR</name>
<dbReference type="SUPFAM" id="SSF57783">
    <property type="entry name" value="Zinc beta-ribbon"/>
    <property type="match status" value="2"/>
</dbReference>
<dbReference type="CDD" id="cd10508">
    <property type="entry name" value="Zn-ribbon_RPB9"/>
    <property type="match status" value="1"/>
</dbReference>
<keyword evidence="8 12" id="KW-0804">Transcription</keyword>
<dbReference type="Gene3D" id="2.20.25.10">
    <property type="match status" value="2"/>
</dbReference>
<proteinExistence type="inferred from homology"/>
<dbReference type="PANTHER" id="PTHR11239:SF1">
    <property type="entry name" value="DNA-DIRECTED RNA POLYMERASE II SUBUNIT RPB9"/>
    <property type="match status" value="1"/>
</dbReference>
<evidence type="ECO:0000256" key="11">
    <source>
        <dbReference type="PROSITE-ProRule" id="PRU00472"/>
    </source>
</evidence>
<comment type="subunit">
    <text evidence="2">Component of the RNA polymerase II (Pol II) complex consisting of 12 subunits.</text>
</comment>
<dbReference type="Proteomes" id="UP000320762">
    <property type="component" value="Unassembled WGS sequence"/>
</dbReference>
<evidence type="ECO:0000256" key="9">
    <source>
        <dbReference type="ARBA" id="ARBA00023242"/>
    </source>
</evidence>
<keyword evidence="9" id="KW-0539">Nucleus</keyword>
<feature type="region of interest" description="Disordered" evidence="13">
    <location>
        <begin position="129"/>
        <end position="164"/>
    </location>
</feature>
<dbReference type="InterPro" id="IPR001222">
    <property type="entry name" value="Znf_TFIIS"/>
</dbReference>
<sequence>MDIQSPSPALHFCTECNNLLYPKADRQYNRLYYYCRMCARDQPAGENDSIVYRNDLLTVTKEQMGEVGNLETDPTLAHASQMCPSCHNYDCVIFQDQSKRYQTRMILFYVCTRCGNCFIDPILTKKKRRRQRKDAFDEDEENKRRQREELQRRGLIPGPELAPFGRPLVEEVDCESDSEGFLDCFKADGHLKQEF</sequence>
<evidence type="ECO:0000256" key="3">
    <source>
        <dbReference type="ARBA" id="ARBA00015926"/>
    </source>
</evidence>
<feature type="domain" description="TFIIS-type" evidence="14">
    <location>
        <begin position="79"/>
        <end position="119"/>
    </location>
</feature>
<dbReference type="EMBL" id="VDMD01000003">
    <property type="protein sequence ID" value="TRM67062.1"/>
    <property type="molecule type" value="Genomic_DNA"/>
</dbReference>
<keyword evidence="7" id="KW-0862">Zinc</keyword>
<evidence type="ECO:0000256" key="8">
    <source>
        <dbReference type="ARBA" id="ARBA00023163"/>
    </source>
</evidence>
<dbReference type="STRING" id="97359.A0A550CQI4"/>
<organism evidence="15 16">
    <name type="scientific">Schizophyllum amplum</name>
    <dbReference type="NCBI Taxonomy" id="97359"/>
    <lineage>
        <taxon>Eukaryota</taxon>
        <taxon>Fungi</taxon>
        <taxon>Dikarya</taxon>
        <taxon>Basidiomycota</taxon>
        <taxon>Agaricomycotina</taxon>
        <taxon>Agaricomycetes</taxon>
        <taxon>Agaricomycetidae</taxon>
        <taxon>Agaricales</taxon>
        <taxon>Schizophyllaceae</taxon>
        <taxon>Schizophyllum</taxon>
    </lineage>
</organism>
<comment type="similarity">
    <text evidence="12">Belongs to the archaeal rpoM/eukaryotic RPA12/RPB9/RPC11 RNA polymerase family.</text>
</comment>
<evidence type="ECO:0000313" key="15">
    <source>
        <dbReference type="EMBL" id="TRM67062.1"/>
    </source>
</evidence>
<dbReference type="GO" id="GO:0003676">
    <property type="term" value="F:nucleic acid binding"/>
    <property type="evidence" value="ECO:0007669"/>
    <property type="project" value="InterPro"/>
</dbReference>
<dbReference type="GO" id="GO:0005730">
    <property type="term" value="C:nucleolus"/>
    <property type="evidence" value="ECO:0007669"/>
    <property type="project" value="UniProtKB-SubCell"/>
</dbReference>
<dbReference type="GO" id="GO:0006283">
    <property type="term" value="P:transcription-coupled nucleotide-excision repair"/>
    <property type="evidence" value="ECO:0007669"/>
    <property type="project" value="TreeGrafter"/>
</dbReference>
<keyword evidence="4 12" id="KW-0240">DNA-directed RNA polymerase</keyword>
<comment type="subcellular location">
    <subcellularLocation>
        <location evidence="1">Nucleus</location>
        <location evidence="1">Nucleolus</location>
    </subcellularLocation>
</comment>
<dbReference type="OrthoDB" id="282270at2759"/>
<accession>A0A550CQI4</accession>
<dbReference type="GO" id="GO:0008270">
    <property type="term" value="F:zinc ion binding"/>
    <property type="evidence" value="ECO:0007669"/>
    <property type="project" value="UniProtKB-KW"/>
</dbReference>
<evidence type="ECO:0000259" key="14">
    <source>
        <dbReference type="PROSITE" id="PS51133"/>
    </source>
</evidence>
<dbReference type="Pfam" id="PF02150">
    <property type="entry name" value="Zn_ribbon_RPB9"/>
    <property type="match status" value="1"/>
</dbReference>
<dbReference type="GO" id="GO:0006367">
    <property type="term" value="P:transcription initiation at RNA polymerase II promoter"/>
    <property type="evidence" value="ECO:0007669"/>
    <property type="project" value="TreeGrafter"/>
</dbReference>
<dbReference type="GO" id="GO:0005665">
    <property type="term" value="C:RNA polymerase II, core complex"/>
    <property type="evidence" value="ECO:0007669"/>
    <property type="project" value="TreeGrafter"/>
</dbReference>
<dbReference type="SMART" id="SM00440">
    <property type="entry name" value="ZnF_C2C2"/>
    <property type="match status" value="1"/>
</dbReference>
<evidence type="ECO:0000256" key="7">
    <source>
        <dbReference type="ARBA" id="ARBA00022833"/>
    </source>
</evidence>
<keyword evidence="5 12" id="KW-0479">Metal-binding</keyword>
<keyword evidence="16" id="KW-1185">Reference proteome</keyword>
<evidence type="ECO:0000313" key="16">
    <source>
        <dbReference type="Proteomes" id="UP000320762"/>
    </source>
</evidence>
<evidence type="ECO:0000256" key="6">
    <source>
        <dbReference type="ARBA" id="ARBA00022771"/>
    </source>
</evidence>
<evidence type="ECO:0000256" key="13">
    <source>
        <dbReference type="SAM" id="MobiDB-lite"/>
    </source>
</evidence>
<evidence type="ECO:0000256" key="1">
    <source>
        <dbReference type="ARBA" id="ARBA00004604"/>
    </source>
</evidence>
<dbReference type="PANTHER" id="PTHR11239">
    <property type="entry name" value="DNA-DIRECTED RNA POLYMERASE"/>
    <property type="match status" value="1"/>
</dbReference>
<evidence type="ECO:0000256" key="5">
    <source>
        <dbReference type="ARBA" id="ARBA00022723"/>
    </source>
</evidence>
<dbReference type="InterPro" id="IPR001529">
    <property type="entry name" value="Zn_ribbon_RPB9"/>
</dbReference>
<dbReference type="InterPro" id="IPR019761">
    <property type="entry name" value="DNA-dir_RNA_pol-M_15_CS"/>
</dbReference>
<protein>
    <recommendedName>
        <fullName evidence="3">DNA-directed RNA polymerase II subunit RPB9</fullName>
    </recommendedName>
    <alternativeName>
        <fullName evidence="10">DNA-directed RNA polymerase II subunit 9</fullName>
    </alternativeName>
</protein>
<reference evidence="15 16" key="1">
    <citation type="journal article" date="2019" name="New Phytol.">
        <title>Comparative genomics reveals unique wood-decay strategies and fruiting body development in the Schizophyllaceae.</title>
        <authorList>
            <person name="Almasi E."/>
            <person name="Sahu N."/>
            <person name="Krizsan K."/>
            <person name="Balint B."/>
            <person name="Kovacs G.M."/>
            <person name="Kiss B."/>
            <person name="Cseklye J."/>
            <person name="Drula E."/>
            <person name="Henrissat B."/>
            <person name="Nagy I."/>
            <person name="Chovatia M."/>
            <person name="Adam C."/>
            <person name="LaButti K."/>
            <person name="Lipzen A."/>
            <person name="Riley R."/>
            <person name="Grigoriev I.V."/>
            <person name="Nagy L.G."/>
        </authorList>
    </citation>
    <scope>NUCLEOTIDE SEQUENCE [LARGE SCALE GENOMIC DNA]</scope>
    <source>
        <strain evidence="15 16">NL-1724</strain>
    </source>
</reference>
<gene>
    <name evidence="15" type="ORF">BD626DRAFT_484634</name>
</gene>
<feature type="compositionally biased region" description="Basic and acidic residues" evidence="13">
    <location>
        <begin position="141"/>
        <end position="152"/>
    </location>
</feature>
<comment type="caution">
    <text evidence="15">The sequence shown here is derived from an EMBL/GenBank/DDBJ whole genome shotgun (WGS) entry which is preliminary data.</text>
</comment>
<dbReference type="PROSITE" id="PS51133">
    <property type="entry name" value="ZF_TFIIS_2"/>
    <property type="match status" value="1"/>
</dbReference>
<dbReference type="InterPro" id="IPR034012">
    <property type="entry name" value="Zn_ribbon_RPB9_C"/>
</dbReference>
<evidence type="ECO:0000256" key="2">
    <source>
        <dbReference type="ARBA" id="ARBA00011730"/>
    </source>
</evidence>
<dbReference type="AlphaFoldDB" id="A0A550CQI4"/>
<evidence type="ECO:0000256" key="4">
    <source>
        <dbReference type="ARBA" id="ARBA00022478"/>
    </source>
</evidence>
<dbReference type="Pfam" id="PF01096">
    <property type="entry name" value="Zn_ribbon_TFIIS"/>
    <property type="match status" value="1"/>
</dbReference>
<evidence type="ECO:0000256" key="12">
    <source>
        <dbReference type="RuleBase" id="RU003474"/>
    </source>
</evidence>
<evidence type="ECO:0000256" key="10">
    <source>
        <dbReference type="ARBA" id="ARBA00042129"/>
    </source>
</evidence>
<dbReference type="GO" id="GO:0001193">
    <property type="term" value="P:maintenance of transcriptional fidelity during transcription elongation by RNA polymerase II"/>
    <property type="evidence" value="ECO:0007669"/>
    <property type="project" value="TreeGrafter"/>
</dbReference>
<dbReference type="GO" id="GO:0003899">
    <property type="term" value="F:DNA-directed RNA polymerase activity"/>
    <property type="evidence" value="ECO:0007669"/>
    <property type="project" value="InterPro"/>
</dbReference>
<dbReference type="InterPro" id="IPR012164">
    <property type="entry name" value="Rpa12/Rpb9/Rpc10/TFS"/>
</dbReference>
<keyword evidence="6 11" id="KW-0863">Zinc-finger</keyword>